<proteinExistence type="inferred from homology"/>
<evidence type="ECO:0000256" key="1">
    <source>
        <dbReference type="ARBA" id="ARBA00004429"/>
    </source>
</evidence>
<dbReference type="Gene3D" id="1.10.3720.10">
    <property type="entry name" value="MetI-like"/>
    <property type="match status" value="1"/>
</dbReference>
<keyword evidence="14" id="KW-1185">Reference proteome</keyword>
<evidence type="ECO:0000256" key="6">
    <source>
        <dbReference type="ARBA" id="ARBA00022692"/>
    </source>
</evidence>
<comment type="function">
    <text evidence="9">Required for the activity of the bacterial periplasmic transport system of putrescine and spermidine.</text>
</comment>
<protein>
    <recommendedName>
        <fullName evidence="10">Spermidine/putrescine transport system permease protein PotC</fullName>
    </recommendedName>
</protein>
<dbReference type="NCBIfam" id="NF007047">
    <property type="entry name" value="PRK09500.1"/>
    <property type="match status" value="1"/>
</dbReference>
<keyword evidence="6 11" id="KW-0812">Transmembrane</keyword>
<name>A0ABP9ETQ4_9GAMM</name>
<gene>
    <name evidence="13" type="primary">potC</name>
    <name evidence="13" type="ORF">GCM10023333_18850</name>
</gene>
<keyword evidence="7 11" id="KW-1133">Transmembrane helix</keyword>
<dbReference type="PANTHER" id="PTHR43848">
    <property type="entry name" value="PUTRESCINE TRANSPORT SYSTEM PERMEASE PROTEIN POTI"/>
    <property type="match status" value="1"/>
</dbReference>
<feature type="transmembrane region" description="Helical" evidence="11">
    <location>
        <begin position="97"/>
        <end position="121"/>
    </location>
</feature>
<evidence type="ECO:0000256" key="2">
    <source>
        <dbReference type="ARBA" id="ARBA00007069"/>
    </source>
</evidence>
<feature type="transmembrane region" description="Helical" evidence="11">
    <location>
        <begin position="171"/>
        <end position="190"/>
    </location>
</feature>
<dbReference type="EMBL" id="BAABJZ010000058">
    <property type="protein sequence ID" value="GAA4885646.1"/>
    <property type="molecule type" value="Genomic_DNA"/>
</dbReference>
<dbReference type="InterPro" id="IPR000515">
    <property type="entry name" value="MetI-like"/>
</dbReference>
<keyword evidence="4" id="KW-1003">Cell membrane</keyword>
<evidence type="ECO:0000256" key="11">
    <source>
        <dbReference type="RuleBase" id="RU363032"/>
    </source>
</evidence>
<dbReference type="SUPFAM" id="SSF161098">
    <property type="entry name" value="MetI-like"/>
    <property type="match status" value="1"/>
</dbReference>
<evidence type="ECO:0000259" key="12">
    <source>
        <dbReference type="PROSITE" id="PS50928"/>
    </source>
</evidence>
<evidence type="ECO:0000256" key="5">
    <source>
        <dbReference type="ARBA" id="ARBA00022519"/>
    </source>
</evidence>
<accession>A0ABP9ETQ4</accession>
<dbReference type="Proteomes" id="UP001499988">
    <property type="component" value="Unassembled WGS sequence"/>
</dbReference>
<dbReference type="PROSITE" id="PS50928">
    <property type="entry name" value="ABC_TM1"/>
    <property type="match status" value="1"/>
</dbReference>
<comment type="similarity">
    <text evidence="2">Belongs to the binding-protein-dependent transport system permease family. CysTW subfamily.</text>
</comment>
<evidence type="ECO:0000313" key="13">
    <source>
        <dbReference type="EMBL" id="GAA4885646.1"/>
    </source>
</evidence>
<dbReference type="CDD" id="cd06261">
    <property type="entry name" value="TM_PBP2"/>
    <property type="match status" value="1"/>
</dbReference>
<evidence type="ECO:0000313" key="14">
    <source>
        <dbReference type="Proteomes" id="UP001499988"/>
    </source>
</evidence>
<feature type="transmembrane region" description="Helical" evidence="11">
    <location>
        <begin position="7"/>
        <end position="29"/>
    </location>
</feature>
<evidence type="ECO:0000256" key="9">
    <source>
        <dbReference type="ARBA" id="ARBA00037216"/>
    </source>
</evidence>
<evidence type="ECO:0000256" key="7">
    <source>
        <dbReference type="ARBA" id="ARBA00022989"/>
    </source>
</evidence>
<evidence type="ECO:0000256" key="8">
    <source>
        <dbReference type="ARBA" id="ARBA00023136"/>
    </source>
</evidence>
<feature type="domain" description="ABC transmembrane type-1" evidence="12">
    <location>
        <begin position="59"/>
        <end position="247"/>
    </location>
</feature>
<evidence type="ECO:0000256" key="10">
    <source>
        <dbReference type="ARBA" id="ARBA00039580"/>
    </source>
</evidence>
<feature type="transmembrane region" description="Helical" evidence="11">
    <location>
        <begin position="228"/>
        <end position="251"/>
    </location>
</feature>
<feature type="transmembrane region" description="Helical" evidence="11">
    <location>
        <begin position="127"/>
        <end position="150"/>
    </location>
</feature>
<keyword evidence="5" id="KW-0997">Cell inner membrane</keyword>
<sequence>MIRPLKLGFMALLFFYLYLPIAVLVANAFNSTRSGNRWGGFTAKWFDAMWANSGLMEAAVNSLTVAVVAATVATLIGTLAAVALYRYRFRGKLALNGMLFVVMTSPDIVMAVSLLALFVSLGISLGFWSLLAAHITFCLPFVVVSVYSRLSGFDRSVIEAARDLGASEGRILRQIILPMAMPAVLAGWLLSFTLSLDDVIISSFVTGPSYEILPIKIFSMVKVGVTPAVNALATLMLLLSLVMVAISQFLLKQKHPS</sequence>
<reference evidence="14" key="1">
    <citation type="journal article" date="2019" name="Int. J. Syst. Evol. Microbiol.">
        <title>The Global Catalogue of Microorganisms (GCM) 10K type strain sequencing project: providing services to taxonomists for standard genome sequencing and annotation.</title>
        <authorList>
            <consortium name="The Broad Institute Genomics Platform"/>
            <consortium name="The Broad Institute Genome Sequencing Center for Infectious Disease"/>
            <person name="Wu L."/>
            <person name="Ma J."/>
        </authorList>
    </citation>
    <scope>NUCLEOTIDE SEQUENCE [LARGE SCALE GENOMIC DNA]</scope>
    <source>
        <strain evidence="14">JCM 18401</strain>
    </source>
</reference>
<evidence type="ECO:0000256" key="4">
    <source>
        <dbReference type="ARBA" id="ARBA00022475"/>
    </source>
</evidence>
<dbReference type="PANTHER" id="PTHR43848:SF5">
    <property type="entry name" value="SPERMIDINE_PUTRESCINE TRANSPORT SYSTEM PERMEASE PROTEIN POTC"/>
    <property type="match status" value="1"/>
</dbReference>
<keyword evidence="3 11" id="KW-0813">Transport</keyword>
<evidence type="ECO:0000256" key="3">
    <source>
        <dbReference type="ARBA" id="ARBA00022448"/>
    </source>
</evidence>
<keyword evidence="8 11" id="KW-0472">Membrane</keyword>
<dbReference type="InterPro" id="IPR051789">
    <property type="entry name" value="Bact_Polyamine_Transport"/>
</dbReference>
<organism evidence="13 14">
    <name type="scientific">Ferrimonas pelagia</name>
    <dbReference type="NCBI Taxonomy" id="1177826"/>
    <lineage>
        <taxon>Bacteria</taxon>
        <taxon>Pseudomonadati</taxon>
        <taxon>Pseudomonadota</taxon>
        <taxon>Gammaproteobacteria</taxon>
        <taxon>Alteromonadales</taxon>
        <taxon>Ferrimonadaceae</taxon>
        <taxon>Ferrimonas</taxon>
    </lineage>
</organism>
<dbReference type="Pfam" id="PF00528">
    <property type="entry name" value="BPD_transp_1"/>
    <property type="match status" value="1"/>
</dbReference>
<dbReference type="RefSeq" id="WP_345335119.1">
    <property type="nucleotide sequence ID" value="NZ_BAABJZ010000058.1"/>
</dbReference>
<comment type="subcellular location">
    <subcellularLocation>
        <location evidence="1">Cell inner membrane</location>
        <topology evidence="1">Multi-pass membrane protein</topology>
    </subcellularLocation>
    <subcellularLocation>
        <location evidence="11">Cell membrane</location>
        <topology evidence="11">Multi-pass membrane protein</topology>
    </subcellularLocation>
</comment>
<comment type="caution">
    <text evidence="13">The sequence shown here is derived from an EMBL/GenBank/DDBJ whole genome shotgun (WGS) entry which is preliminary data.</text>
</comment>
<dbReference type="InterPro" id="IPR035906">
    <property type="entry name" value="MetI-like_sf"/>
</dbReference>
<feature type="transmembrane region" description="Helical" evidence="11">
    <location>
        <begin position="63"/>
        <end position="85"/>
    </location>
</feature>